<feature type="DNA-binding region" description="H-T-H motif" evidence="5">
    <location>
        <begin position="25"/>
        <end position="44"/>
    </location>
</feature>
<dbReference type="InterPro" id="IPR050109">
    <property type="entry name" value="HTH-type_TetR-like_transc_reg"/>
</dbReference>
<keyword evidence="2" id="KW-0805">Transcription regulation</keyword>
<dbReference type="RefSeq" id="WP_052105492.1">
    <property type="nucleotide sequence ID" value="NZ_AXCZ01000157.1"/>
</dbReference>
<evidence type="ECO:0000256" key="1">
    <source>
        <dbReference type="ARBA" id="ARBA00022491"/>
    </source>
</evidence>
<protein>
    <submittedName>
        <fullName evidence="8">Transcriptional regulator</fullName>
    </submittedName>
</protein>
<dbReference type="GO" id="GO:0003700">
    <property type="term" value="F:DNA-binding transcription factor activity"/>
    <property type="evidence" value="ECO:0007669"/>
    <property type="project" value="TreeGrafter"/>
</dbReference>
<evidence type="ECO:0000259" key="7">
    <source>
        <dbReference type="PROSITE" id="PS50977"/>
    </source>
</evidence>
<feature type="region of interest" description="Disordered" evidence="6">
    <location>
        <begin position="192"/>
        <end position="219"/>
    </location>
</feature>
<organism evidence="8 9">
    <name type="scientific">Cellulomonas bogoriensis 69B4 = DSM 16987</name>
    <dbReference type="NCBI Taxonomy" id="1386082"/>
    <lineage>
        <taxon>Bacteria</taxon>
        <taxon>Bacillati</taxon>
        <taxon>Actinomycetota</taxon>
        <taxon>Actinomycetes</taxon>
        <taxon>Micrococcales</taxon>
        <taxon>Cellulomonadaceae</taxon>
        <taxon>Cellulomonas</taxon>
    </lineage>
</organism>
<evidence type="ECO:0000256" key="5">
    <source>
        <dbReference type="PROSITE-ProRule" id="PRU00335"/>
    </source>
</evidence>
<dbReference type="InterPro" id="IPR009057">
    <property type="entry name" value="Homeodomain-like_sf"/>
</dbReference>
<dbReference type="InterPro" id="IPR039538">
    <property type="entry name" value="BetI_C"/>
</dbReference>
<dbReference type="Pfam" id="PF00440">
    <property type="entry name" value="TetR_N"/>
    <property type="match status" value="1"/>
</dbReference>
<dbReference type="AlphaFoldDB" id="A0A0A0BQ45"/>
<evidence type="ECO:0000313" key="9">
    <source>
        <dbReference type="Proteomes" id="UP000054314"/>
    </source>
</evidence>
<proteinExistence type="predicted"/>
<sequence>MSQRREQIIAAAGEIVATQGLAGLSVRNVAARAGIGASTLRHYFPTQRELYDAALGRTFDTHLDDKRLTDTTVAAADRLTECLAQFLPGGESERPTLEVWFAMHAQAIGTGRNDAGVLVLETLSKHGRARVSAWCATLEAEGALARDADRVTSTVMAVVDGLALDLVVPGTPLTVAEAHAVLRDVVEDVTRPAAGGSLTPPADPPHGSGGTAGAGSPPS</sequence>
<accession>A0A0A0BQ45</accession>
<dbReference type="Pfam" id="PF13977">
    <property type="entry name" value="TetR_C_6"/>
    <property type="match status" value="1"/>
</dbReference>
<evidence type="ECO:0000256" key="6">
    <source>
        <dbReference type="SAM" id="MobiDB-lite"/>
    </source>
</evidence>
<dbReference type="PROSITE" id="PS50977">
    <property type="entry name" value="HTH_TETR_2"/>
    <property type="match status" value="1"/>
</dbReference>
<dbReference type="InterPro" id="IPR001647">
    <property type="entry name" value="HTH_TetR"/>
</dbReference>
<reference evidence="8 9" key="1">
    <citation type="submission" date="2013-08" db="EMBL/GenBank/DDBJ databases">
        <title>Genome sequencing of Cellulomonas bogoriensis 69B4.</title>
        <authorList>
            <person name="Chen F."/>
            <person name="Li Y."/>
            <person name="Wang G."/>
        </authorList>
    </citation>
    <scope>NUCLEOTIDE SEQUENCE [LARGE SCALE GENOMIC DNA]</scope>
    <source>
        <strain evidence="8 9">69B4</strain>
    </source>
</reference>
<name>A0A0A0BQ45_9CELL</name>
<dbReference type="PANTHER" id="PTHR30055">
    <property type="entry name" value="HTH-TYPE TRANSCRIPTIONAL REGULATOR RUTR"/>
    <property type="match status" value="1"/>
</dbReference>
<keyword evidence="1" id="KW-0678">Repressor</keyword>
<evidence type="ECO:0000256" key="4">
    <source>
        <dbReference type="ARBA" id="ARBA00023163"/>
    </source>
</evidence>
<dbReference type="SUPFAM" id="SSF46689">
    <property type="entry name" value="Homeodomain-like"/>
    <property type="match status" value="1"/>
</dbReference>
<dbReference type="InterPro" id="IPR036271">
    <property type="entry name" value="Tet_transcr_reg_TetR-rel_C_sf"/>
</dbReference>
<comment type="caution">
    <text evidence="8">The sequence shown here is derived from an EMBL/GenBank/DDBJ whole genome shotgun (WGS) entry which is preliminary data.</text>
</comment>
<dbReference type="SUPFAM" id="SSF48498">
    <property type="entry name" value="Tetracyclin repressor-like, C-terminal domain"/>
    <property type="match status" value="1"/>
</dbReference>
<feature type="domain" description="HTH tetR-type" evidence="7">
    <location>
        <begin position="2"/>
        <end position="62"/>
    </location>
</feature>
<dbReference type="PANTHER" id="PTHR30055:SF234">
    <property type="entry name" value="HTH-TYPE TRANSCRIPTIONAL REGULATOR BETI"/>
    <property type="match status" value="1"/>
</dbReference>
<dbReference type="Proteomes" id="UP000054314">
    <property type="component" value="Unassembled WGS sequence"/>
</dbReference>
<dbReference type="GO" id="GO:0000976">
    <property type="term" value="F:transcription cis-regulatory region binding"/>
    <property type="evidence" value="ECO:0007669"/>
    <property type="project" value="TreeGrafter"/>
</dbReference>
<keyword evidence="3 5" id="KW-0238">DNA-binding</keyword>
<dbReference type="PRINTS" id="PR00455">
    <property type="entry name" value="HTHTETR"/>
</dbReference>
<evidence type="ECO:0000256" key="2">
    <source>
        <dbReference type="ARBA" id="ARBA00023015"/>
    </source>
</evidence>
<gene>
    <name evidence="8" type="ORF">N869_14595</name>
</gene>
<dbReference type="Gene3D" id="1.10.357.10">
    <property type="entry name" value="Tetracycline Repressor, domain 2"/>
    <property type="match status" value="1"/>
</dbReference>
<evidence type="ECO:0000256" key="3">
    <source>
        <dbReference type="ARBA" id="ARBA00023125"/>
    </source>
</evidence>
<keyword evidence="4" id="KW-0804">Transcription</keyword>
<evidence type="ECO:0000313" key="8">
    <source>
        <dbReference type="EMBL" id="KGM10091.1"/>
    </source>
</evidence>
<dbReference type="EMBL" id="AXCZ01000157">
    <property type="protein sequence ID" value="KGM10091.1"/>
    <property type="molecule type" value="Genomic_DNA"/>
</dbReference>
<keyword evidence="9" id="KW-1185">Reference proteome</keyword>